<gene>
    <name evidence="2" type="ORF">LO55_4085</name>
</gene>
<dbReference type="EMBL" id="JRYB01000001">
    <property type="protein sequence ID" value="OIJ43523.1"/>
    <property type="molecule type" value="Genomic_DNA"/>
</dbReference>
<evidence type="ECO:0000313" key="2">
    <source>
        <dbReference type="EMBL" id="OIJ43523.1"/>
    </source>
</evidence>
<dbReference type="Pfam" id="PF04273">
    <property type="entry name" value="BLH_phosphatase"/>
    <property type="match status" value="1"/>
</dbReference>
<feature type="domain" description="Beta-lactamase hydrolase-like protein phosphatase-like" evidence="1">
    <location>
        <begin position="3"/>
        <end position="110"/>
    </location>
</feature>
<sequence length="138" mass="15103">MKFKQLSPDLAVSQQIQLEDIPALAQDGFRSIICNRPDGEGPDQPAFTEIEQEAARFGMEARYLPAAPENVTDAHAVAFKQLMAELPKPVLGYCRTGRRSTSMWALSRAGEESPSRLLEAASQAGYDLGALAPRLEKK</sequence>
<dbReference type="SUPFAM" id="SSF52799">
    <property type="entry name" value="(Phosphotyrosine protein) phosphatases II"/>
    <property type="match status" value="1"/>
</dbReference>
<organism evidence="2 3">
    <name type="scientific">Massilia timonae</name>
    <dbReference type="NCBI Taxonomy" id="47229"/>
    <lineage>
        <taxon>Bacteria</taxon>
        <taxon>Pseudomonadati</taxon>
        <taxon>Pseudomonadota</taxon>
        <taxon>Betaproteobacteria</taxon>
        <taxon>Burkholderiales</taxon>
        <taxon>Oxalobacteraceae</taxon>
        <taxon>Telluria group</taxon>
        <taxon>Massilia</taxon>
    </lineage>
</organism>
<evidence type="ECO:0000313" key="3">
    <source>
        <dbReference type="Proteomes" id="UP000180246"/>
    </source>
</evidence>
<dbReference type="CDD" id="cd14503">
    <property type="entry name" value="PTP-bact"/>
    <property type="match status" value="1"/>
</dbReference>
<accession>A0A1S2NF93</accession>
<name>A0A1S2NF93_9BURK</name>
<dbReference type="NCBIfam" id="TIGR01244">
    <property type="entry name" value="TIGR01244 family sulfur transferase"/>
    <property type="match status" value="1"/>
</dbReference>
<proteinExistence type="predicted"/>
<dbReference type="InterPro" id="IPR005939">
    <property type="entry name" value="BLH_phosphatase-like"/>
</dbReference>
<reference evidence="2 3" key="1">
    <citation type="submission" date="2014-10" db="EMBL/GenBank/DDBJ databases">
        <authorList>
            <person name="Seo M.-J."/>
            <person name="Seok Y.J."/>
            <person name="Cha I.-T."/>
        </authorList>
    </citation>
    <scope>NUCLEOTIDE SEQUENCE [LARGE SCALE GENOMIC DNA]</scope>
    <source>
        <strain evidence="2 3">NEU</strain>
    </source>
</reference>
<dbReference type="AlphaFoldDB" id="A0A1S2NF93"/>
<evidence type="ECO:0000259" key="1">
    <source>
        <dbReference type="Pfam" id="PF04273"/>
    </source>
</evidence>
<dbReference type="InterPro" id="IPR029021">
    <property type="entry name" value="Prot-tyrosine_phosphatase-like"/>
</dbReference>
<dbReference type="GO" id="GO:0016787">
    <property type="term" value="F:hydrolase activity"/>
    <property type="evidence" value="ECO:0007669"/>
    <property type="project" value="InterPro"/>
</dbReference>
<protein>
    <recommendedName>
        <fullName evidence="1">Beta-lactamase hydrolase-like protein phosphatase-like domain-containing protein</fullName>
    </recommendedName>
</protein>
<dbReference type="Proteomes" id="UP000180246">
    <property type="component" value="Unassembled WGS sequence"/>
</dbReference>
<dbReference type="Gene3D" id="3.90.190.10">
    <property type="entry name" value="Protein tyrosine phosphatase superfamily"/>
    <property type="match status" value="1"/>
</dbReference>
<comment type="caution">
    <text evidence="2">The sequence shown here is derived from an EMBL/GenBank/DDBJ whole genome shotgun (WGS) entry which is preliminary data.</text>
</comment>